<reference evidence="1" key="2">
    <citation type="submission" date="2023-05" db="EMBL/GenBank/DDBJ databases">
        <authorList>
            <consortium name="Lawrence Berkeley National Laboratory"/>
            <person name="Steindorff A."/>
            <person name="Hensen N."/>
            <person name="Bonometti L."/>
            <person name="Westerberg I."/>
            <person name="Brannstrom I.O."/>
            <person name="Guillou S."/>
            <person name="Cros-Aarteil S."/>
            <person name="Calhoun S."/>
            <person name="Haridas S."/>
            <person name="Kuo A."/>
            <person name="Mondo S."/>
            <person name="Pangilinan J."/>
            <person name="Riley R."/>
            <person name="Labutti K."/>
            <person name="Andreopoulos B."/>
            <person name="Lipzen A."/>
            <person name="Chen C."/>
            <person name="Yanf M."/>
            <person name="Daum C."/>
            <person name="Ng V."/>
            <person name="Clum A."/>
            <person name="Ohm R."/>
            <person name="Martin F."/>
            <person name="Silar P."/>
            <person name="Natvig D."/>
            <person name="Lalanne C."/>
            <person name="Gautier V."/>
            <person name="Ament-Velasquez S.L."/>
            <person name="Kruys A."/>
            <person name="Hutchinson M.I."/>
            <person name="Powell A.J."/>
            <person name="Barry K."/>
            <person name="Miller A.N."/>
            <person name="Grigoriev I.V."/>
            <person name="Debuchy R."/>
            <person name="Gladieux P."/>
            <person name="Thoren M.H."/>
            <person name="Johannesson H."/>
        </authorList>
    </citation>
    <scope>NUCLEOTIDE SEQUENCE</scope>
    <source>
        <strain evidence="1">CBS 757.83</strain>
    </source>
</reference>
<dbReference type="EMBL" id="MU863664">
    <property type="protein sequence ID" value="KAK4098011.1"/>
    <property type="molecule type" value="Genomic_DNA"/>
</dbReference>
<comment type="caution">
    <text evidence="1">The sequence shown here is derived from an EMBL/GenBank/DDBJ whole genome shotgun (WGS) entry which is preliminary data.</text>
</comment>
<keyword evidence="2" id="KW-1185">Reference proteome</keyword>
<gene>
    <name evidence="1" type="ORF">N658DRAFT_255209</name>
</gene>
<evidence type="ECO:0000313" key="2">
    <source>
        <dbReference type="Proteomes" id="UP001305647"/>
    </source>
</evidence>
<accession>A0AAN6PZ42</accession>
<name>A0AAN6PZ42_9PEZI</name>
<organism evidence="1 2">
    <name type="scientific">Parathielavia hyrcaniae</name>
    <dbReference type="NCBI Taxonomy" id="113614"/>
    <lineage>
        <taxon>Eukaryota</taxon>
        <taxon>Fungi</taxon>
        <taxon>Dikarya</taxon>
        <taxon>Ascomycota</taxon>
        <taxon>Pezizomycotina</taxon>
        <taxon>Sordariomycetes</taxon>
        <taxon>Sordariomycetidae</taxon>
        <taxon>Sordariales</taxon>
        <taxon>Chaetomiaceae</taxon>
        <taxon>Parathielavia</taxon>
    </lineage>
</organism>
<protein>
    <submittedName>
        <fullName evidence="1">Uncharacterized protein</fullName>
    </submittedName>
</protein>
<dbReference type="Proteomes" id="UP001305647">
    <property type="component" value="Unassembled WGS sequence"/>
</dbReference>
<reference evidence="1" key="1">
    <citation type="journal article" date="2023" name="Mol. Phylogenet. Evol.">
        <title>Genome-scale phylogeny and comparative genomics of the fungal order Sordariales.</title>
        <authorList>
            <person name="Hensen N."/>
            <person name="Bonometti L."/>
            <person name="Westerberg I."/>
            <person name="Brannstrom I.O."/>
            <person name="Guillou S."/>
            <person name="Cros-Aarteil S."/>
            <person name="Calhoun S."/>
            <person name="Haridas S."/>
            <person name="Kuo A."/>
            <person name="Mondo S."/>
            <person name="Pangilinan J."/>
            <person name="Riley R."/>
            <person name="LaButti K."/>
            <person name="Andreopoulos B."/>
            <person name="Lipzen A."/>
            <person name="Chen C."/>
            <person name="Yan M."/>
            <person name="Daum C."/>
            <person name="Ng V."/>
            <person name="Clum A."/>
            <person name="Steindorff A."/>
            <person name="Ohm R.A."/>
            <person name="Martin F."/>
            <person name="Silar P."/>
            <person name="Natvig D.O."/>
            <person name="Lalanne C."/>
            <person name="Gautier V."/>
            <person name="Ament-Velasquez S.L."/>
            <person name="Kruys A."/>
            <person name="Hutchinson M.I."/>
            <person name="Powell A.J."/>
            <person name="Barry K."/>
            <person name="Miller A.N."/>
            <person name="Grigoriev I.V."/>
            <person name="Debuchy R."/>
            <person name="Gladieux P."/>
            <person name="Hiltunen Thoren M."/>
            <person name="Johannesson H."/>
        </authorList>
    </citation>
    <scope>NUCLEOTIDE SEQUENCE</scope>
    <source>
        <strain evidence="1">CBS 757.83</strain>
    </source>
</reference>
<proteinExistence type="predicted"/>
<dbReference type="AlphaFoldDB" id="A0AAN6PZ42"/>
<evidence type="ECO:0000313" key="1">
    <source>
        <dbReference type="EMBL" id="KAK4098011.1"/>
    </source>
</evidence>
<sequence>MWAKSRGRLFRPDRGIRLPQLLMVPALAQRSQNTCWEFKAAHYFQFQARCYGEPAFARLSLAIKTEGSLGHLQQPGSPEDRKRLAQLGTYRAKGRFPLPLGVIRRASINCIVLYCCFLGSK</sequence>